<dbReference type="PANTHER" id="PTHR11777">
    <property type="entry name" value="ALANYL-TRNA SYNTHETASE"/>
    <property type="match status" value="1"/>
</dbReference>
<keyword evidence="9 14" id="KW-0694">RNA-binding</keyword>
<protein>
    <recommendedName>
        <fullName evidence="14">Alanine--tRNA ligase</fullName>
        <ecNumber evidence="14">6.1.1.7</ecNumber>
    </recommendedName>
    <alternativeName>
        <fullName evidence="14">Alanyl-tRNA synthetase</fullName>
        <shortName evidence="14">AlaRS</shortName>
    </alternativeName>
</protein>
<dbReference type="Proteomes" id="UP000018296">
    <property type="component" value="Unassembled WGS sequence"/>
</dbReference>
<evidence type="ECO:0000256" key="3">
    <source>
        <dbReference type="ARBA" id="ARBA00022555"/>
    </source>
</evidence>
<dbReference type="Gene3D" id="6.10.250.550">
    <property type="match status" value="1"/>
</dbReference>
<dbReference type="AlphaFoldDB" id="V6J2M5"/>
<dbReference type="PRINTS" id="PR00980">
    <property type="entry name" value="TRNASYNTHALA"/>
</dbReference>
<keyword evidence="7 14" id="KW-0862">Zinc</keyword>
<dbReference type="InterPro" id="IPR050058">
    <property type="entry name" value="Ala-tRNA_ligase"/>
</dbReference>
<dbReference type="GO" id="GO:0005829">
    <property type="term" value="C:cytosol"/>
    <property type="evidence" value="ECO:0007669"/>
    <property type="project" value="TreeGrafter"/>
</dbReference>
<dbReference type="CDD" id="cd00673">
    <property type="entry name" value="AlaRS_core"/>
    <property type="match status" value="1"/>
</dbReference>
<dbReference type="SUPFAM" id="SSF55681">
    <property type="entry name" value="Class II aaRS and biotin synthetases"/>
    <property type="match status" value="1"/>
</dbReference>
<comment type="caution">
    <text evidence="16">The sequence shown here is derived from an EMBL/GenBank/DDBJ whole genome shotgun (WGS) entry which is preliminary data.</text>
</comment>
<evidence type="ECO:0000256" key="11">
    <source>
        <dbReference type="ARBA" id="ARBA00023146"/>
    </source>
</evidence>
<dbReference type="RefSeq" id="WP_023508543.1">
    <property type="nucleotide sequence ID" value="NZ_AWTC01000001.1"/>
</dbReference>
<dbReference type="PANTHER" id="PTHR11777:SF9">
    <property type="entry name" value="ALANINE--TRNA LIGASE, CYTOPLASMIC"/>
    <property type="match status" value="1"/>
</dbReference>
<accession>V6J2M5</accession>
<dbReference type="GO" id="GO:0005524">
    <property type="term" value="F:ATP binding"/>
    <property type="evidence" value="ECO:0007669"/>
    <property type="project" value="UniProtKB-UniRule"/>
</dbReference>
<dbReference type="eggNOG" id="COG0013">
    <property type="taxonomic scope" value="Bacteria"/>
</dbReference>
<dbReference type="PATRIC" id="fig|1395513.3.peg.225"/>
<dbReference type="HAMAP" id="MF_00036_B">
    <property type="entry name" value="Ala_tRNA_synth_B"/>
    <property type="match status" value="1"/>
</dbReference>
<gene>
    <name evidence="14 16" type="primary">alaS</name>
    <name evidence="16" type="ORF">P343_01120</name>
</gene>
<dbReference type="GO" id="GO:0006419">
    <property type="term" value="P:alanyl-tRNA aminoacylation"/>
    <property type="evidence" value="ECO:0007669"/>
    <property type="project" value="UniProtKB-UniRule"/>
</dbReference>
<dbReference type="GO" id="GO:0140096">
    <property type="term" value="F:catalytic activity, acting on a protein"/>
    <property type="evidence" value="ECO:0007669"/>
    <property type="project" value="UniProtKB-ARBA"/>
</dbReference>
<dbReference type="InterPro" id="IPR018162">
    <property type="entry name" value="Ala-tRNA-ligase_IIc_anticod-bd"/>
</dbReference>
<dbReference type="GO" id="GO:0016740">
    <property type="term" value="F:transferase activity"/>
    <property type="evidence" value="ECO:0007669"/>
    <property type="project" value="UniProtKB-ARBA"/>
</dbReference>
<comment type="domain">
    <text evidence="14">Consists of three domains; the N-terminal catalytic domain, the editing domain and the C-terminal C-Ala domain. The editing domain removes incorrectly charged amino acids, while the C-Ala domain, along with tRNA(Ala), serves as a bridge to cooperatively bring together the editing and aminoacylation centers thus stimulating deacylation of misacylated tRNAs.</text>
</comment>
<dbReference type="GO" id="GO:0000049">
    <property type="term" value="F:tRNA binding"/>
    <property type="evidence" value="ECO:0007669"/>
    <property type="project" value="UniProtKB-KW"/>
</dbReference>
<comment type="cofactor">
    <cofactor evidence="14">
        <name>Zn(2+)</name>
        <dbReference type="ChEBI" id="CHEBI:29105"/>
    </cofactor>
    <text evidence="14">Binds 1 zinc ion per subunit.</text>
</comment>
<dbReference type="PROSITE" id="PS50860">
    <property type="entry name" value="AA_TRNA_LIGASE_II_ALA"/>
    <property type="match status" value="1"/>
</dbReference>
<evidence type="ECO:0000256" key="8">
    <source>
        <dbReference type="ARBA" id="ARBA00022840"/>
    </source>
</evidence>
<dbReference type="InterPro" id="IPR018164">
    <property type="entry name" value="Ala-tRNA-synth_IIc_N"/>
</dbReference>
<evidence type="ECO:0000256" key="7">
    <source>
        <dbReference type="ARBA" id="ARBA00022833"/>
    </source>
</evidence>
<dbReference type="GO" id="GO:0002161">
    <property type="term" value="F:aminoacyl-tRNA deacylase activity"/>
    <property type="evidence" value="ECO:0007669"/>
    <property type="project" value="TreeGrafter"/>
</dbReference>
<feature type="binding site" evidence="14">
    <location>
        <position position="566"/>
    </location>
    <ligand>
        <name>Zn(2+)</name>
        <dbReference type="ChEBI" id="CHEBI:29105"/>
    </ligand>
</feature>
<name>V6J2M5_9BACL</name>
<dbReference type="NCBIfam" id="TIGR00344">
    <property type="entry name" value="alaS"/>
    <property type="match status" value="1"/>
</dbReference>
<keyword evidence="3 14" id="KW-0820">tRNA-binding</keyword>
<comment type="function">
    <text evidence="12 14">Catalyzes the attachment of alanine to tRNA(Ala) in a two-step reaction: alanine is first activated by ATP to form Ala-AMP and then transferred to the acceptor end of tRNA(Ala). Also edits incorrectly charged Ser-tRNA(Ala) and Gly-tRNA(Ala) via its editing domain.</text>
</comment>
<evidence type="ECO:0000313" key="16">
    <source>
        <dbReference type="EMBL" id="EST13411.1"/>
    </source>
</evidence>
<keyword evidence="2 14" id="KW-0963">Cytoplasm</keyword>
<dbReference type="GO" id="GO:0004813">
    <property type="term" value="F:alanine-tRNA ligase activity"/>
    <property type="evidence" value="ECO:0007669"/>
    <property type="project" value="UniProtKB-UniRule"/>
</dbReference>
<dbReference type="InterPro" id="IPR002318">
    <property type="entry name" value="Ala-tRNA-lgiase_IIc"/>
</dbReference>
<comment type="catalytic activity">
    <reaction evidence="13 14">
        <text>tRNA(Ala) + L-alanine + ATP = L-alanyl-tRNA(Ala) + AMP + diphosphate</text>
        <dbReference type="Rhea" id="RHEA:12540"/>
        <dbReference type="Rhea" id="RHEA-COMP:9657"/>
        <dbReference type="Rhea" id="RHEA-COMP:9923"/>
        <dbReference type="ChEBI" id="CHEBI:30616"/>
        <dbReference type="ChEBI" id="CHEBI:33019"/>
        <dbReference type="ChEBI" id="CHEBI:57972"/>
        <dbReference type="ChEBI" id="CHEBI:78442"/>
        <dbReference type="ChEBI" id="CHEBI:78497"/>
        <dbReference type="ChEBI" id="CHEBI:456215"/>
        <dbReference type="EC" id="6.1.1.7"/>
    </reaction>
</comment>
<evidence type="ECO:0000313" key="17">
    <source>
        <dbReference type="Proteomes" id="UP000018296"/>
    </source>
</evidence>
<dbReference type="Gene3D" id="3.30.54.20">
    <property type="match status" value="1"/>
</dbReference>
<dbReference type="FunFam" id="3.30.980.10:FF:000004">
    <property type="entry name" value="Alanine--tRNA ligase, cytoplasmic"/>
    <property type="match status" value="1"/>
</dbReference>
<keyword evidence="17" id="KW-1185">Reference proteome</keyword>
<dbReference type="FunFam" id="3.30.930.10:FF:000046">
    <property type="entry name" value="Alanine--tRNA ligase"/>
    <property type="match status" value="1"/>
</dbReference>
<organism evidence="16 17">
    <name type="scientific">Sporolactobacillus laevolacticus DSM 442</name>
    <dbReference type="NCBI Taxonomy" id="1395513"/>
    <lineage>
        <taxon>Bacteria</taxon>
        <taxon>Bacillati</taxon>
        <taxon>Bacillota</taxon>
        <taxon>Bacilli</taxon>
        <taxon>Bacillales</taxon>
        <taxon>Sporolactobacillaceae</taxon>
        <taxon>Sporolactobacillus</taxon>
    </lineage>
</organism>
<keyword evidence="5 14" id="KW-0479">Metal-binding</keyword>
<comment type="subcellular location">
    <subcellularLocation>
        <location evidence="14">Cytoplasm</location>
    </subcellularLocation>
</comment>
<keyword evidence="6 14" id="KW-0547">Nucleotide-binding</keyword>
<dbReference type="SUPFAM" id="SSF50447">
    <property type="entry name" value="Translation proteins"/>
    <property type="match status" value="1"/>
</dbReference>
<evidence type="ECO:0000256" key="6">
    <source>
        <dbReference type="ARBA" id="ARBA00022741"/>
    </source>
</evidence>
<dbReference type="Pfam" id="PF01411">
    <property type="entry name" value="tRNA-synt_2c"/>
    <property type="match status" value="1"/>
</dbReference>
<dbReference type="GO" id="GO:0008270">
    <property type="term" value="F:zinc ion binding"/>
    <property type="evidence" value="ECO:0007669"/>
    <property type="project" value="UniProtKB-UniRule"/>
</dbReference>
<feature type="binding site" evidence="14">
    <location>
        <position position="668"/>
    </location>
    <ligand>
        <name>Zn(2+)</name>
        <dbReference type="ChEBI" id="CHEBI:29105"/>
    </ligand>
</feature>
<proteinExistence type="inferred from homology"/>
<dbReference type="SUPFAM" id="SSF55186">
    <property type="entry name" value="ThrRS/AlaRS common domain"/>
    <property type="match status" value="1"/>
</dbReference>
<feature type="binding site" evidence="14">
    <location>
        <position position="570"/>
    </location>
    <ligand>
        <name>Zn(2+)</name>
        <dbReference type="ChEBI" id="CHEBI:29105"/>
    </ligand>
</feature>
<sequence>MKQLSSSEVRQMFLDFFKGKGHSVEPSASLIPVDDPSLLWINSGVATLKKYFDGRVVPKNPRICNAQKAIRTNDIENVGYTARHHTFFEMLGNFSVGDYFKEEAITWAWEFLTSPDWIDFDPDKLSVTIYPDDEDAYKLWHEKIGLPEDRIIKLEHNFWDIGEGPSGPNTEIFYDRGEEFGNDPDDPELYPGGENERYLEVWNLVFSQFNHNPDGSHTPLPKKNIDTGMGLERMVSVIQNAETNFDTDLFLPIIHKIEELSGAKYQVGKKNTAFKVIADHARTVTFAIADGALPSNEGRGYVLRRLIRRAVRYAMDLGLNKPFLFELVPVVASIMRDYYKEVEDKSAFVQKVIRGEEERFQETIHEGVSILKQQIEEAKKQGKKELSGENVFKLYDTFGFPVELTEEYANQAGLAIDQSGFERELEAQRDRARSARKDQKSMQVQSGTLSNITDSSEFVGYDQFVVDDVKVIALVKDNELVDSASEGDKVQLILDRTPFYAEMGGQVADIGSLSNEHVQLEVIDVQKAPNGQNLHTCLVKNGQVKVGDGLKAVIDQQSRLSIQKNHTATHLLDQALKDVLGSHISQAGSYVAADRLRFDFSHFGQVTEDELQQVEQLINEKIWDQLPVTTKEMPIDDAKKLGAIALFGEKYGKIVRVVNAGDYSLELCGGCHVKNTAELGLFTIISEGGIGAGTRRIEALTGQKAFEKMNQDKLQMKGIAASLKVTPDQLPERIDALLQQIKNLEKENTALMSKLGNAKTGELKQSVQKSGDVSYIAEKVDSMDMNQLRSMADELKNQLQSVIVVLASVEDGKVHLVAGVTKDLIQKGFHAGKLVKEVATICGGGGGGRPDMAQAGGKHPEKVRDALAAVSDLIGKAAVR</sequence>
<dbReference type="InterPro" id="IPR023033">
    <property type="entry name" value="Ala_tRNA_ligase_euk/bac"/>
</dbReference>
<keyword evidence="11 14" id="KW-0030">Aminoacyl-tRNA synthetase</keyword>
<evidence type="ECO:0000256" key="5">
    <source>
        <dbReference type="ARBA" id="ARBA00022723"/>
    </source>
</evidence>
<dbReference type="InterPro" id="IPR003156">
    <property type="entry name" value="DHHA1_dom"/>
</dbReference>
<dbReference type="FunFam" id="3.10.310.40:FF:000001">
    <property type="entry name" value="Alanine--tRNA ligase"/>
    <property type="match status" value="1"/>
</dbReference>
<feature type="domain" description="Alanyl-transfer RNA synthetases family profile" evidence="15">
    <location>
        <begin position="4"/>
        <end position="711"/>
    </location>
</feature>
<evidence type="ECO:0000259" key="15">
    <source>
        <dbReference type="PROSITE" id="PS50860"/>
    </source>
</evidence>
<evidence type="ECO:0000256" key="4">
    <source>
        <dbReference type="ARBA" id="ARBA00022598"/>
    </source>
</evidence>
<dbReference type="Gene3D" id="3.30.930.10">
    <property type="entry name" value="Bira Bifunctional Protein, Domain 2"/>
    <property type="match status" value="1"/>
</dbReference>
<comment type="similarity">
    <text evidence="1 14">Belongs to the class-II aminoacyl-tRNA synthetase family.</text>
</comment>
<feature type="binding site" evidence="14">
    <location>
        <position position="672"/>
    </location>
    <ligand>
        <name>Zn(2+)</name>
        <dbReference type="ChEBI" id="CHEBI:29105"/>
    </ligand>
</feature>
<dbReference type="SUPFAM" id="SSF101353">
    <property type="entry name" value="Putative anticodon-binding domain of alanyl-tRNA synthetase (AlaRS)"/>
    <property type="match status" value="1"/>
</dbReference>
<keyword evidence="8 14" id="KW-0067">ATP-binding</keyword>
<evidence type="ECO:0000256" key="14">
    <source>
        <dbReference type="HAMAP-Rule" id="MF_00036"/>
    </source>
</evidence>
<reference evidence="16 17" key="1">
    <citation type="journal article" date="2013" name="Genome Announc.">
        <title>Genome Sequence of Sporolactobacillus laevolacticus DSM442, an Efficient Polymer-Grade D-Lactate Producer from Agricultural Waste Cottonseed as a Nitrogen Source.</title>
        <authorList>
            <person name="Wang H."/>
            <person name="Wang L."/>
            <person name="Ju J."/>
            <person name="Yu B."/>
            <person name="Ma Y."/>
        </authorList>
    </citation>
    <scope>NUCLEOTIDE SEQUENCE [LARGE SCALE GENOMIC DNA]</scope>
    <source>
        <strain evidence="16 17">DSM 442</strain>
    </source>
</reference>
<evidence type="ECO:0000256" key="10">
    <source>
        <dbReference type="ARBA" id="ARBA00022917"/>
    </source>
</evidence>
<dbReference type="EC" id="6.1.1.7" evidence="14"/>
<dbReference type="InterPro" id="IPR018163">
    <property type="entry name" value="Thr/Ala-tRNA-synth_IIc_edit"/>
</dbReference>
<dbReference type="Gene3D" id="3.30.980.10">
    <property type="entry name" value="Threonyl-trna Synthetase, Chain A, domain 2"/>
    <property type="match status" value="1"/>
</dbReference>
<dbReference type="InterPro" id="IPR045864">
    <property type="entry name" value="aa-tRNA-synth_II/BPL/LPL"/>
</dbReference>
<dbReference type="EMBL" id="AWTC01000001">
    <property type="protein sequence ID" value="EST13411.1"/>
    <property type="molecule type" value="Genomic_DNA"/>
</dbReference>
<keyword evidence="4 14" id="KW-0436">Ligase</keyword>
<dbReference type="STRING" id="1395513.P343_01120"/>
<dbReference type="Pfam" id="PF07973">
    <property type="entry name" value="tRNA_SAD"/>
    <property type="match status" value="1"/>
</dbReference>
<dbReference type="Gene3D" id="3.10.310.40">
    <property type="match status" value="1"/>
</dbReference>
<evidence type="ECO:0000256" key="9">
    <source>
        <dbReference type="ARBA" id="ARBA00022884"/>
    </source>
</evidence>
<dbReference type="Gene3D" id="2.40.30.130">
    <property type="match status" value="1"/>
</dbReference>
<dbReference type="InterPro" id="IPR009000">
    <property type="entry name" value="Transl_B-barrel_sf"/>
</dbReference>
<evidence type="ECO:0000256" key="13">
    <source>
        <dbReference type="ARBA" id="ARBA00048300"/>
    </source>
</evidence>
<dbReference type="InterPro" id="IPR018165">
    <property type="entry name" value="Ala-tRNA-synth_IIc_core"/>
</dbReference>
<dbReference type="FunFam" id="3.30.54.20:FF:000001">
    <property type="entry name" value="Alanine--tRNA ligase"/>
    <property type="match status" value="1"/>
</dbReference>
<evidence type="ECO:0000256" key="2">
    <source>
        <dbReference type="ARBA" id="ARBA00022490"/>
    </source>
</evidence>
<dbReference type="Pfam" id="PF02272">
    <property type="entry name" value="DHHA1"/>
    <property type="match status" value="1"/>
</dbReference>
<evidence type="ECO:0000256" key="12">
    <source>
        <dbReference type="ARBA" id="ARBA00024779"/>
    </source>
</evidence>
<keyword evidence="10 14" id="KW-0648">Protein biosynthesis</keyword>
<dbReference type="OrthoDB" id="9803884at2"/>
<dbReference type="FunFam" id="2.40.30.130:FF:000001">
    <property type="entry name" value="Alanine--tRNA ligase"/>
    <property type="match status" value="1"/>
</dbReference>
<dbReference type="InterPro" id="IPR012947">
    <property type="entry name" value="tRNA_SAD"/>
</dbReference>
<evidence type="ECO:0000256" key="1">
    <source>
        <dbReference type="ARBA" id="ARBA00008226"/>
    </source>
</evidence>
<dbReference type="SMART" id="SM00863">
    <property type="entry name" value="tRNA_SAD"/>
    <property type="match status" value="1"/>
</dbReference>